<evidence type="ECO:0000313" key="1">
    <source>
        <dbReference type="EMBL" id="OZI74457.1"/>
    </source>
</evidence>
<dbReference type="OrthoDB" id="8400810at2"/>
<dbReference type="Pfam" id="PF13618">
    <property type="entry name" value="Gluconate_2-dh3"/>
    <property type="match status" value="1"/>
</dbReference>
<evidence type="ECO:0000313" key="2">
    <source>
        <dbReference type="Proteomes" id="UP000216429"/>
    </source>
</evidence>
<dbReference type="InterPro" id="IPR027056">
    <property type="entry name" value="Gluconate_2DH_su3"/>
</dbReference>
<dbReference type="AlphaFoldDB" id="A0A261VKU0"/>
<dbReference type="EMBL" id="NEVU01000002">
    <property type="protein sequence ID" value="OZI74457.1"/>
    <property type="molecule type" value="Genomic_DNA"/>
</dbReference>
<accession>A0A261VKU0</accession>
<keyword evidence="2" id="KW-1185">Reference proteome</keyword>
<dbReference type="InterPro" id="IPR006311">
    <property type="entry name" value="TAT_signal"/>
</dbReference>
<protein>
    <recommendedName>
        <fullName evidence="3">Gluconate 2-dehydrogenase</fullName>
    </recommendedName>
</protein>
<name>A0A261VKU0_9BORD</name>
<dbReference type="PROSITE" id="PS51318">
    <property type="entry name" value="TAT"/>
    <property type="match status" value="1"/>
</dbReference>
<proteinExistence type="predicted"/>
<evidence type="ECO:0008006" key="3">
    <source>
        <dbReference type="Google" id="ProtNLM"/>
    </source>
</evidence>
<gene>
    <name evidence="1" type="ORF">CAL22_08270</name>
</gene>
<sequence length="243" mass="25776">MEEFKESRRVFLRGAVIGGTAAAGAGLPLAGLAQQAAAAAAPAPTAEDTPAGYVFLMPDEAAFVEALVMHMVPAEGGLGGSGMDLGLNTYIDRALAGNWGKGDRLYMQGPWQLGTANQGYQLALSPAELMRTGILQTNASCSKKYEGKSFDMVTEAQREEILKGLESGSIAFDAGPPSKVFFNLLYQLVVEGMFADPIYGGNYDKAVWKEIGFPGVVATNARNIVDFKNKLFPNKPMSIADLA</sequence>
<reference evidence="2" key="1">
    <citation type="submission" date="2017-05" db="EMBL/GenBank/DDBJ databases">
        <title>Complete and WGS of Bordetella genogroups.</title>
        <authorList>
            <person name="Spilker T."/>
            <person name="Lipuma J."/>
        </authorList>
    </citation>
    <scope>NUCLEOTIDE SEQUENCE [LARGE SCALE GENOMIC DNA]</scope>
    <source>
        <strain evidence="2">AU6712</strain>
    </source>
</reference>
<comment type="caution">
    <text evidence="1">The sequence shown here is derived from an EMBL/GenBank/DDBJ whole genome shotgun (WGS) entry which is preliminary data.</text>
</comment>
<dbReference type="Proteomes" id="UP000216429">
    <property type="component" value="Unassembled WGS sequence"/>
</dbReference>
<organism evidence="1 2">
    <name type="scientific">Bordetella genomosp. 12</name>
    <dbReference type="NCBI Taxonomy" id="463035"/>
    <lineage>
        <taxon>Bacteria</taxon>
        <taxon>Pseudomonadati</taxon>
        <taxon>Pseudomonadota</taxon>
        <taxon>Betaproteobacteria</taxon>
        <taxon>Burkholderiales</taxon>
        <taxon>Alcaligenaceae</taxon>
        <taxon>Bordetella</taxon>
    </lineage>
</organism>
<dbReference type="RefSeq" id="WP_094812123.1">
    <property type="nucleotide sequence ID" value="NZ_NEVU01000002.1"/>
</dbReference>